<feature type="transmembrane region" description="Helical" evidence="6">
    <location>
        <begin position="87"/>
        <end position="108"/>
    </location>
</feature>
<dbReference type="PANTHER" id="PTHR43483">
    <property type="entry name" value="MEMBRANE TRANSPORTER PROTEIN HI_0806-RELATED"/>
    <property type="match status" value="1"/>
</dbReference>
<comment type="similarity">
    <text evidence="2 6">Belongs to the 4-toluene sulfonate uptake permease (TSUP) (TC 2.A.102) family.</text>
</comment>
<feature type="transmembrane region" description="Helical" evidence="6">
    <location>
        <begin position="212"/>
        <end position="237"/>
    </location>
</feature>
<gene>
    <name evidence="7" type="ORF">IHBHHGIJ_00160</name>
    <name evidence="8" type="ORF">KFEGEMFD_00989</name>
</gene>
<dbReference type="Proteomes" id="UP000435877">
    <property type="component" value="Unassembled WGS sequence"/>
</dbReference>
<keyword evidence="3 6" id="KW-0812">Transmembrane</keyword>
<feature type="transmembrane region" description="Helical" evidence="6">
    <location>
        <begin position="6"/>
        <end position="25"/>
    </location>
</feature>
<dbReference type="GO" id="GO:0005886">
    <property type="term" value="C:plasma membrane"/>
    <property type="evidence" value="ECO:0007669"/>
    <property type="project" value="UniProtKB-SubCell"/>
</dbReference>
<proteinExistence type="inferred from homology"/>
<dbReference type="AlphaFoldDB" id="A0A5S9MV10"/>
<reference evidence="9 10" key="1">
    <citation type="submission" date="2019-11" db="EMBL/GenBank/DDBJ databases">
        <authorList>
            <person name="Holert J."/>
        </authorList>
    </citation>
    <scope>NUCLEOTIDE SEQUENCE [LARGE SCALE GENOMIC DNA]</scope>
    <source>
        <strain evidence="8">BC3_2A</strain>
        <strain evidence="7">SB11_1A</strain>
    </source>
</reference>
<evidence type="ECO:0000256" key="1">
    <source>
        <dbReference type="ARBA" id="ARBA00004141"/>
    </source>
</evidence>
<organism evidence="7 9">
    <name type="scientific">Zhongshania aliphaticivorans</name>
    <dbReference type="NCBI Taxonomy" id="1470434"/>
    <lineage>
        <taxon>Bacteria</taxon>
        <taxon>Pseudomonadati</taxon>
        <taxon>Pseudomonadota</taxon>
        <taxon>Gammaproteobacteria</taxon>
        <taxon>Cellvibrionales</taxon>
        <taxon>Spongiibacteraceae</taxon>
        <taxon>Zhongshania</taxon>
    </lineage>
</organism>
<keyword evidence="6" id="KW-1003">Cell membrane</keyword>
<dbReference type="InterPro" id="IPR002781">
    <property type="entry name" value="TM_pro_TauE-like"/>
</dbReference>
<dbReference type="PANTHER" id="PTHR43483:SF3">
    <property type="entry name" value="MEMBRANE TRANSPORTER PROTEIN HI_0806-RELATED"/>
    <property type="match status" value="1"/>
</dbReference>
<dbReference type="Pfam" id="PF01925">
    <property type="entry name" value="TauE"/>
    <property type="match status" value="1"/>
</dbReference>
<evidence type="ECO:0000313" key="7">
    <source>
        <dbReference type="EMBL" id="CAA0079987.1"/>
    </source>
</evidence>
<feature type="transmembrane region" description="Helical" evidence="6">
    <location>
        <begin position="146"/>
        <end position="164"/>
    </location>
</feature>
<sequence length="301" mass="30466">MGVRGLFASVIILGTLGHSLLFIGVGRHNSSFVKGVSGVILLIYLAVGAVAGLSAGLFGVGGGLIIVPALVACFSFLSVAPDVAMQLAVGTSLATIVVTSVGSVRAHHKLGNVDWSCWRLLAPGIAVGVVCGVMTATLLSGRILQLAFGGFCLIVAIYMGLGVAPKPSRQLPGGRGLTSAGLGIGYFSAMFGVGGGSLTVPYLSWCNVRMQTAVATSAACGLPIAIVGSASNLVAGFGHSALPAYSFGFIYLPAFIGIALLSAPFAKLGALLAQRLSGPRLKQCFALFLLVVGSQFILEAL</sequence>
<feature type="transmembrane region" description="Helical" evidence="6">
    <location>
        <begin position="32"/>
        <end position="51"/>
    </location>
</feature>
<evidence type="ECO:0000256" key="4">
    <source>
        <dbReference type="ARBA" id="ARBA00022989"/>
    </source>
</evidence>
<keyword evidence="9" id="KW-1185">Reference proteome</keyword>
<evidence type="ECO:0000256" key="6">
    <source>
        <dbReference type="RuleBase" id="RU363041"/>
    </source>
</evidence>
<comment type="subcellular location">
    <subcellularLocation>
        <location evidence="6">Cell membrane</location>
        <topology evidence="6">Multi-pass membrane protein</topology>
    </subcellularLocation>
    <subcellularLocation>
        <location evidence="1">Membrane</location>
        <topology evidence="1">Multi-pass membrane protein</topology>
    </subcellularLocation>
</comment>
<keyword evidence="4 6" id="KW-1133">Transmembrane helix</keyword>
<dbReference type="EMBL" id="CACSIM010000001">
    <property type="protein sequence ID" value="CAA0085932.1"/>
    <property type="molecule type" value="Genomic_DNA"/>
</dbReference>
<evidence type="ECO:0000256" key="3">
    <source>
        <dbReference type="ARBA" id="ARBA00022692"/>
    </source>
</evidence>
<dbReference type="EMBL" id="CACSIK010000001">
    <property type="protein sequence ID" value="CAA0079987.1"/>
    <property type="molecule type" value="Genomic_DNA"/>
</dbReference>
<evidence type="ECO:0000313" key="8">
    <source>
        <dbReference type="EMBL" id="CAA0085932.1"/>
    </source>
</evidence>
<feature type="transmembrane region" description="Helical" evidence="6">
    <location>
        <begin position="57"/>
        <end position="80"/>
    </location>
</feature>
<evidence type="ECO:0000256" key="5">
    <source>
        <dbReference type="ARBA" id="ARBA00023136"/>
    </source>
</evidence>
<evidence type="ECO:0000313" key="9">
    <source>
        <dbReference type="Proteomes" id="UP000435877"/>
    </source>
</evidence>
<evidence type="ECO:0000313" key="10">
    <source>
        <dbReference type="Proteomes" id="UP000439591"/>
    </source>
</evidence>
<dbReference type="Proteomes" id="UP000439591">
    <property type="component" value="Unassembled WGS sequence"/>
</dbReference>
<accession>A0A5S9MV10</accession>
<name>A0A5S9MV10_9GAMM</name>
<feature type="transmembrane region" description="Helical" evidence="6">
    <location>
        <begin position="120"/>
        <end position="139"/>
    </location>
</feature>
<keyword evidence="5 6" id="KW-0472">Membrane</keyword>
<evidence type="ECO:0000256" key="2">
    <source>
        <dbReference type="ARBA" id="ARBA00009142"/>
    </source>
</evidence>
<protein>
    <recommendedName>
        <fullName evidence="6">Probable membrane transporter protein</fullName>
    </recommendedName>
</protein>
<feature type="transmembrane region" description="Helical" evidence="6">
    <location>
        <begin position="184"/>
        <end position="205"/>
    </location>
</feature>
<feature type="transmembrane region" description="Helical" evidence="6">
    <location>
        <begin position="249"/>
        <end position="269"/>
    </location>
</feature>